<evidence type="ECO:0000313" key="5">
    <source>
        <dbReference type="Proteomes" id="UP000220045"/>
    </source>
</evidence>
<dbReference type="Pfam" id="PF00550">
    <property type="entry name" value="PP-binding"/>
    <property type="match status" value="1"/>
</dbReference>
<dbReference type="InterPro" id="IPR042099">
    <property type="entry name" value="ANL_N_sf"/>
</dbReference>
<dbReference type="SUPFAM" id="SSF56801">
    <property type="entry name" value="Acetyl-CoA synthetase-like"/>
    <property type="match status" value="1"/>
</dbReference>
<dbReference type="PROSITE" id="PS00455">
    <property type="entry name" value="AMP_BINDING"/>
    <property type="match status" value="1"/>
</dbReference>
<dbReference type="InterPro" id="IPR009081">
    <property type="entry name" value="PP-bd_ACP"/>
</dbReference>
<evidence type="ECO:0000256" key="2">
    <source>
        <dbReference type="ARBA" id="ARBA00022450"/>
    </source>
</evidence>
<protein>
    <submittedName>
        <fullName evidence="4">Peptide synthetase</fullName>
    </submittedName>
</protein>
<dbReference type="EMBL" id="NUEL01000003">
    <property type="protein sequence ID" value="PEJ11474.1"/>
    <property type="molecule type" value="Genomic_DNA"/>
</dbReference>
<reference evidence="4 5" key="1">
    <citation type="submission" date="2017-09" db="EMBL/GenBank/DDBJ databases">
        <title>Large-scale bioinformatics analysis of Bacillus genomes uncovers conserved roles of natural products in bacterial physiology.</title>
        <authorList>
            <consortium name="Agbiome Team Llc"/>
            <person name="Bleich R.M."/>
            <person name="Grubbs K.J."/>
            <person name="Santa Maria K.C."/>
            <person name="Allen S.E."/>
            <person name="Farag S."/>
            <person name="Shank E.A."/>
            <person name="Bowers A."/>
        </authorList>
    </citation>
    <scope>NUCLEOTIDE SEQUENCE [LARGE SCALE GENOMIC DNA]</scope>
    <source>
        <strain evidence="4 5">AFS004017</strain>
    </source>
</reference>
<keyword evidence="3" id="KW-0597">Phosphoprotein</keyword>
<comment type="similarity">
    <text evidence="1">Belongs to the ATP-dependent AMP-binding enzyme family.</text>
</comment>
<dbReference type="InterPro" id="IPR036736">
    <property type="entry name" value="ACP-like_sf"/>
</dbReference>
<comment type="caution">
    <text evidence="4">The sequence shown here is derived from an EMBL/GenBank/DDBJ whole genome shotgun (WGS) entry which is preliminary data.</text>
</comment>
<dbReference type="InterPro" id="IPR020806">
    <property type="entry name" value="PKS_PP-bd"/>
</dbReference>
<dbReference type="Gene3D" id="3.30.300.30">
    <property type="match status" value="1"/>
</dbReference>
<dbReference type="Proteomes" id="UP000220045">
    <property type="component" value="Unassembled WGS sequence"/>
</dbReference>
<dbReference type="InterPro" id="IPR000873">
    <property type="entry name" value="AMP-dep_synth/lig_dom"/>
</dbReference>
<dbReference type="AlphaFoldDB" id="A0A2A7W6W9"/>
<dbReference type="GO" id="GO:0070566">
    <property type="term" value="F:adenylyltransferase activity"/>
    <property type="evidence" value="ECO:0007669"/>
    <property type="project" value="TreeGrafter"/>
</dbReference>
<dbReference type="PANTHER" id="PTHR22754">
    <property type="entry name" value="DISCO-INTERACTING PROTEIN 2 DIP2 -RELATED"/>
    <property type="match status" value="1"/>
</dbReference>
<dbReference type="Gene3D" id="3.40.50.12780">
    <property type="entry name" value="N-terminal domain of ligase-like"/>
    <property type="match status" value="1"/>
</dbReference>
<organism evidence="4 5">
    <name type="scientific">Bacillus wiedmannii</name>
    <dbReference type="NCBI Taxonomy" id="1890302"/>
    <lineage>
        <taxon>Bacteria</taxon>
        <taxon>Bacillati</taxon>
        <taxon>Bacillota</taxon>
        <taxon>Bacilli</taxon>
        <taxon>Bacillales</taxon>
        <taxon>Bacillaceae</taxon>
        <taxon>Bacillus</taxon>
        <taxon>Bacillus cereus group</taxon>
    </lineage>
</organism>
<dbReference type="PANTHER" id="PTHR22754:SF32">
    <property type="entry name" value="DISCO-INTERACTING PROTEIN 2"/>
    <property type="match status" value="1"/>
</dbReference>
<dbReference type="Gene3D" id="1.10.1200.10">
    <property type="entry name" value="ACP-like"/>
    <property type="match status" value="1"/>
</dbReference>
<evidence type="ECO:0000256" key="3">
    <source>
        <dbReference type="ARBA" id="ARBA00022553"/>
    </source>
</evidence>
<dbReference type="PROSITE" id="PS50075">
    <property type="entry name" value="CARRIER"/>
    <property type="match status" value="1"/>
</dbReference>
<dbReference type="GO" id="GO:0005886">
    <property type="term" value="C:plasma membrane"/>
    <property type="evidence" value="ECO:0007669"/>
    <property type="project" value="TreeGrafter"/>
</dbReference>
<gene>
    <name evidence="4" type="ORF">CN684_00465</name>
</gene>
<name>A0A2A7W6W9_9BACI</name>
<dbReference type="InterPro" id="IPR045851">
    <property type="entry name" value="AMP-bd_C_sf"/>
</dbReference>
<accession>A0A2A7W6W9</accession>
<sequence>MNKELNFKSLVDILKKNGKQNHNGIGFINGNNSEKILTYRDLYLNSLCILNTLQKSGIRKGDELILQVEDNEDFILIFWACLLGGIIPVPVTIGNNNEHKLKIFKIWNKLNNPYIISSQKVIVGLEQYANKNNLNLIREVLDKSVLTDDNLISSSPGIEFTPTPQDIAFIQYSSGSTGDPKGVILTHENLLTNISQMINGSNMTDKETFLSWMPLTHDMGIIGMHLVPFALNAIHYFIPTTLFIRRPTLWFIKINEHKVTITSSPNFGYSYFLMHYKPEIASDWDLSHVRLIFNGAEPISPDLCNQFLKELSKYGLKKTTIFPVYGLAEASLGAAFPTLNEEFITVRLDRSSLKIGQKVRSSESNDCVSFVDVGYPLEGIEMRICNEKDETLEDCTIGYIQIKGKNVTSGYYNEKKKSEETIRAGWLNTGDLGFMNNGRLVITGRGKDIIFVNGQNFYPHDIERVAEGLEDIKLGYIVACGVVNPKEQSDKTLLFVLYKKDLKNFIHLSKKLKKYISEQMGLDVYKVIPVKKIPKTTSGKFERYKLGKMYLDGEFTSVLNELNDLEKSQFTNMYNDELDTTTYETKNFIVPNSEIQEKLGTIVKKVFKVERIGINENFFDLGGNSLLLVQMHEKIEQLYPGKVTITDLFSYPTISKMAEYIENSGGDYKTIELTPIKFPAVFFSPEKNREEGAVFKYKLNESITNSIQNMCTDYKIGTNEFLLTTFLILLDKVSINEKIIIQTIFENENVAQQLDISVDKNKDMLNVLKLINQKERNIELLQTYSVKDILERKVNKGKEEVIPLFCANSKVSSKFRLLNVYDFILCSNNNQNEIDLDFQYDCKRLNKDNMKKLFNNYIRLVEIFVNHYIEETKGVLI</sequence>
<evidence type="ECO:0000256" key="1">
    <source>
        <dbReference type="ARBA" id="ARBA00006432"/>
    </source>
</evidence>
<keyword evidence="2" id="KW-0596">Phosphopantetheine</keyword>
<dbReference type="Pfam" id="PF00501">
    <property type="entry name" value="AMP-binding"/>
    <property type="match status" value="1"/>
</dbReference>
<dbReference type="SUPFAM" id="SSF47336">
    <property type="entry name" value="ACP-like"/>
    <property type="match status" value="1"/>
</dbReference>
<dbReference type="GO" id="GO:0006633">
    <property type="term" value="P:fatty acid biosynthetic process"/>
    <property type="evidence" value="ECO:0007669"/>
    <property type="project" value="TreeGrafter"/>
</dbReference>
<evidence type="ECO:0000313" key="4">
    <source>
        <dbReference type="EMBL" id="PEJ11474.1"/>
    </source>
</evidence>
<dbReference type="RefSeq" id="WP_098092484.1">
    <property type="nucleotide sequence ID" value="NZ_NUEL01000003.1"/>
</dbReference>
<dbReference type="Gene3D" id="3.30.559.30">
    <property type="entry name" value="Nonribosomal peptide synthetase, condensation domain"/>
    <property type="match status" value="1"/>
</dbReference>
<dbReference type="SMART" id="SM00823">
    <property type="entry name" value="PKS_PP"/>
    <property type="match status" value="1"/>
</dbReference>
<dbReference type="InterPro" id="IPR020845">
    <property type="entry name" value="AMP-binding_CS"/>
</dbReference>
<dbReference type="GO" id="GO:0031177">
    <property type="term" value="F:phosphopantetheine binding"/>
    <property type="evidence" value="ECO:0007669"/>
    <property type="project" value="InterPro"/>
</dbReference>
<proteinExistence type="inferred from homology"/>